<dbReference type="KEGG" id="shp:Sput200_4257"/>
<organism evidence="4 5">
    <name type="scientific">Shewanella putrefaciens (strain 200)</name>
    <dbReference type="NCBI Taxonomy" id="399804"/>
    <lineage>
        <taxon>Bacteria</taxon>
        <taxon>Pseudomonadati</taxon>
        <taxon>Pseudomonadota</taxon>
        <taxon>Gammaproteobacteria</taxon>
        <taxon>Alteromonadales</taxon>
        <taxon>Shewanellaceae</taxon>
        <taxon>Shewanella</taxon>
    </lineage>
</organism>
<dbReference type="Pfam" id="PF13592">
    <property type="entry name" value="HTH_33"/>
    <property type="match status" value="1"/>
</dbReference>
<dbReference type="Pfam" id="PF13551">
    <property type="entry name" value="HTH_29"/>
    <property type="match status" value="1"/>
</dbReference>
<dbReference type="NCBIfam" id="NF033545">
    <property type="entry name" value="transpos_IS630"/>
    <property type="match status" value="1"/>
</dbReference>
<evidence type="ECO:0000259" key="1">
    <source>
        <dbReference type="Pfam" id="PF13358"/>
    </source>
</evidence>
<dbReference type="InterPro" id="IPR025959">
    <property type="entry name" value="Winged_HTH_dom"/>
</dbReference>
<gene>
    <name evidence="3" type="ordered locus">Sput200_1096</name>
    <name evidence="4" type="ordered locus">Sput200_4257</name>
</gene>
<dbReference type="EMBL" id="CP002457">
    <property type="protein sequence ID" value="ADV53568.1"/>
    <property type="molecule type" value="Genomic_DNA"/>
</dbReference>
<dbReference type="InterPro" id="IPR009057">
    <property type="entry name" value="Homeodomain-like_sf"/>
</dbReference>
<dbReference type="KEGG" id="shp:Sput200_1096"/>
<evidence type="ECO:0000259" key="2">
    <source>
        <dbReference type="Pfam" id="PF13592"/>
    </source>
</evidence>
<feature type="domain" description="Tc1-like transposase DDE" evidence="1">
    <location>
        <begin position="171"/>
        <end position="309"/>
    </location>
</feature>
<dbReference type="Proteomes" id="UP000008209">
    <property type="component" value="Chromosome"/>
</dbReference>
<accession>E6XKX1</accession>
<dbReference type="GO" id="GO:0003676">
    <property type="term" value="F:nucleic acid binding"/>
    <property type="evidence" value="ECO:0007669"/>
    <property type="project" value="InterPro"/>
</dbReference>
<evidence type="ECO:0000313" key="5">
    <source>
        <dbReference type="Proteomes" id="UP000008209"/>
    </source>
</evidence>
<dbReference type="SUPFAM" id="SSF46689">
    <property type="entry name" value="Homeodomain-like"/>
    <property type="match status" value="1"/>
</dbReference>
<dbReference type="InterPro" id="IPR036397">
    <property type="entry name" value="RNaseH_sf"/>
</dbReference>
<proteinExistence type="predicted"/>
<dbReference type="EMBL" id="CP002457">
    <property type="protein sequence ID" value="ADV56601.1"/>
    <property type="molecule type" value="Genomic_DNA"/>
</dbReference>
<evidence type="ECO:0000313" key="4">
    <source>
        <dbReference type="EMBL" id="ADV56601.1"/>
    </source>
</evidence>
<protein>
    <submittedName>
        <fullName evidence="4">ISSpu8-like transposase</fullName>
    </submittedName>
</protein>
<dbReference type="Gene3D" id="3.30.420.10">
    <property type="entry name" value="Ribonuclease H-like superfamily/Ribonuclease H"/>
    <property type="match status" value="1"/>
</dbReference>
<dbReference type="PANTHER" id="PTHR46564">
    <property type="entry name" value="TRANSPOSASE"/>
    <property type="match status" value="1"/>
</dbReference>
<sequence>MNNPNIAALVKSEKSARKRMRYLALLQFTEGHSRTVIASMLKVSRTSVNRWITAYLTQGLSGLDDTPNPGRPATLSTAQQAKLKAFVQHQSLSEQGGRLMAKDVGRYIQTEFGVTFKQANIYRLLHQLGFSWITTRSRHPKQSEATQEAFKNFRMATILNTPGHVALDRIDVWFQDEAQFGQQNTTTRIWAKKGTRPRAVRQQQFESAYLYGAVCPTTGATQAIIAPHANSEYMYEHLKLISTATPFGRHALVIMDGAGWHQQDLADDLDNLTLLKLPPYSPELNPIEQVWQWLRQNVLANRCFSGYDDIVKQCSIAWNTFIEKKVIPITLFRASQASQSKAH</sequence>
<reference evidence="4 5" key="1">
    <citation type="submission" date="2011-01" db="EMBL/GenBank/DDBJ databases">
        <title>Complete sequence of Shewanella putrefaciens 200.</title>
        <authorList>
            <consortium name="US DOE Joint Genome Institute"/>
            <person name="Lucas S."/>
            <person name="Copeland A."/>
            <person name="Lapidus A."/>
            <person name="Cheng J.-F."/>
            <person name="Bruce D."/>
            <person name="Goodwin L."/>
            <person name="Pitluck S."/>
            <person name="Munk A.C."/>
            <person name="Detter J.C."/>
            <person name="Han C."/>
            <person name="Tapia R."/>
            <person name="Land M."/>
            <person name="Hauser L."/>
            <person name="Chang Y.-J."/>
            <person name="Jeffries C."/>
            <person name="Kyrpides N."/>
            <person name="Ivanova N."/>
            <person name="Mikhailova N."/>
            <person name="Kolker E."/>
            <person name="Lawrence C."/>
            <person name="McCue L.A."/>
            <person name="DiChristina T."/>
            <person name="Nealson K."/>
            <person name="Fredrickson J.K."/>
            <person name="Woyke T."/>
        </authorList>
    </citation>
    <scope>NUCLEOTIDE SEQUENCE [LARGE SCALE GENOMIC DNA]</scope>
    <source>
        <strain evidence="4 5">200</strain>
    </source>
</reference>
<dbReference type="InterPro" id="IPR047655">
    <property type="entry name" value="Transpos_IS630-like"/>
</dbReference>
<dbReference type="Pfam" id="PF13358">
    <property type="entry name" value="DDE_3"/>
    <property type="match status" value="1"/>
</dbReference>
<feature type="domain" description="Winged helix-turn helix" evidence="2">
    <location>
        <begin position="97"/>
        <end position="152"/>
    </location>
</feature>
<dbReference type="PATRIC" id="fig|399804.5.peg.1115"/>
<evidence type="ECO:0000313" key="3">
    <source>
        <dbReference type="EMBL" id="ADV53568.1"/>
    </source>
</evidence>
<dbReference type="PANTHER" id="PTHR46564:SF1">
    <property type="entry name" value="TRANSPOSASE"/>
    <property type="match status" value="1"/>
</dbReference>
<dbReference type="InterPro" id="IPR038717">
    <property type="entry name" value="Tc1-like_DDE_dom"/>
</dbReference>
<name>E6XKX1_SHEP2</name>
<dbReference type="AlphaFoldDB" id="E6XKX1"/>
<dbReference type="HOGENOM" id="CLU_056788_3_2_6"/>